<dbReference type="Proteomes" id="UP001145114">
    <property type="component" value="Unassembled WGS sequence"/>
</dbReference>
<name>A0ACC1HMI4_9FUNG</name>
<sequence>MLDKIEGLRSLNTNVYIIQTSVLSKYQALNHFLIEHHPEAAVEVRDNYIHVMRQYYLEHFSAYYHGLKKLEQAAGDKGDLVGYEEAQRTYFFGSAKPTVKDKRNVFNIGTRLEVLGRPSDNSGDSGHGEQAIILSLAQEANKTILFEELFKNYLLALVDNAINEYRFITNFFLSSHARNRSASNEMAAMIFDHIFEPPIVIGKNCVKQHVELSVDLLGMLLVIRLVDSCGKAETRRAAVDIPAVRAFLDSVTALVWPRAKEAIELHIKSIRRLGAKSRTTKLDAHPHTASHSMHMKVSVWRPAEGQGN</sequence>
<accession>A0ACC1HMI4</accession>
<evidence type="ECO:0000313" key="1">
    <source>
        <dbReference type="EMBL" id="KAJ1677662.1"/>
    </source>
</evidence>
<dbReference type="EMBL" id="JAMZIH010002108">
    <property type="protein sequence ID" value="KAJ1677662.1"/>
    <property type="molecule type" value="Genomic_DNA"/>
</dbReference>
<keyword evidence="2" id="KW-1185">Reference proteome</keyword>
<proteinExistence type="predicted"/>
<gene>
    <name evidence="1" type="primary">VPS52_1</name>
    <name evidence="1" type="ORF">EV182_005693</name>
</gene>
<evidence type="ECO:0000313" key="2">
    <source>
        <dbReference type="Proteomes" id="UP001145114"/>
    </source>
</evidence>
<comment type="caution">
    <text evidence="1">The sequence shown here is derived from an EMBL/GenBank/DDBJ whole genome shotgun (WGS) entry which is preliminary data.</text>
</comment>
<protein>
    <submittedName>
        <fullName evidence="1">Vacuolar protein sorting-associated protein 52</fullName>
    </submittedName>
</protein>
<organism evidence="1 2">
    <name type="scientific">Spiromyces aspiralis</name>
    <dbReference type="NCBI Taxonomy" id="68401"/>
    <lineage>
        <taxon>Eukaryota</taxon>
        <taxon>Fungi</taxon>
        <taxon>Fungi incertae sedis</taxon>
        <taxon>Zoopagomycota</taxon>
        <taxon>Kickxellomycotina</taxon>
        <taxon>Kickxellomycetes</taxon>
        <taxon>Kickxellales</taxon>
        <taxon>Kickxellaceae</taxon>
        <taxon>Spiromyces</taxon>
    </lineage>
</organism>
<reference evidence="1" key="1">
    <citation type="submission" date="2022-06" db="EMBL/GenBank/DDBJ databases">
        <title>Phylogenomic reconstructions and comparative analyses of Kickxellomycotina fungi.</title>
        <authorList>
            <person name="Reynolds N.K."/>
            <person name="Stajich J.E."/>
            <person name="Barry K."/>
            <person name="Grigoriev I.V."/>
            <person name="Crous P."/>
            <person name="Smith M.E."/>
        </authorList>
    </citation>
    <scope>NUCLEOTIDE SEQUENCE</scope>
    <source>
        <strain evidence="1">RSA 2271</strain>
    </source>
</reference>